<sequence length="167" mass="18120">MSRMHRGPLLSAGVMLGVGLGGFVDGILLHQLLQWHNMLSSHLPPDTLVNAKVNMFWDGLFHAFTWLMTFSGLVLLWRAGLRTDVPWSTRTFAGCLLGGWGLFNVVEGLIDHQLLGVHHVRTGPSQTAWDVGFLLFGLALLLAGGALIRAGREDTVPRGGLDTARTG</sequence>
<feature type="transmembrane region" description="Helical" evidence="1">
    <location>
        <begin position="91"/>
        <end position="110"/>
    </location>
</feature>
<keyword evidence="1" id="KW-1133">Transmembrane helix</keyword>
<comment type="caution">
    <text evidence="2">The sequence shown here is derived from an EMBL/GenBank/DDBJ whole genome shotgun (WGS) entry which is preliminary data.</text>
</comment>
<evidence type="ECO:0000313" key="2">
    <source>
        <dbReference type="EMBL" id="RKH62529.1"/>
    </source>
</evidence>
<organism evidence="2 3">
    <name type="scientific">Corallococcus aberystwythensis</name>
    <dbReference type="NCBI Taxonomy" id="2316722"/>
    <lineage>
        <taxon>Bacteria</taxon>
        <taxon>Pseudomonadati</taxon>
        <taxon>Myxococcota</taxon>
        <taxon>Myxococcia</taxon>
        <taxon>Myxococcales</taxon>
        <taxon>Cystobacterineae</taxon>
        <taxon>Myxococcaceae</taxon>
        <taxon>Corallococcus</taxon>
    </lineage>
</organism>
<feature type="transmembrane region" description="Helical" evidence="1">
    <location>
        <begin position="12"/>
        <end position="33"/>
    </location>
</feature>
<dbReference type="InterPro" id="IPR018719">
    <property type="entry name" value="DUF2243_membrane"/>
</dbReference>
<dbReference type="RefSeq" id="WP_120557356.1">
    <property type="nucleotide sequence ID" value="NZ_RAWK01000132.1"/>
</dbReference>
<accession>A0A3A8Q194</accession>
<feature type="transmembrane region" description="Helical" evidence="1">
    <location>
        <begin position="60"/>
        <end position="79"/>
    </location>
</feature>
<feature type="transmembrane region" description="Helical" evidence="1">
    <location>
        <begin position="130"/>
        <end position="148"/>
    </location>
</feature>
<dbReference type="AlphaFoldDB" id="A0A3A8Q194"/>
<keyword evidence="3" id="KW-1185">Reference proteome</keyword>
<dbReference type="Proteomes" id="UP000267003">
    <property type="component" value="Unassembled WGS sequence"/>
</dbReference>
<gene>
    <name evidence="2" type="ORF">D7W81_21965</name>
</gene>
<protein>
    <submittedName>
        <fullName evidence="2">DUF2243 domain-containing protein</fullName>
    </submittedName>
</protein>
<proteinExistence type="predicted"/>
<evidence type="ECO:0000256" key="1">
    <source>
        <dbReference type="SAM" id="Phobius"/>
    </source>
</evidence>
<evidence type="ECO:0000313" key="3">
    <source>
        <dbReference type="Proteomes" id="UP000267003"/>
    </source>
</evidence>
<keyword evidence="1" id="KW-0472">Membrane</keyword>
<keyword evidence="1" id="KW-0812">Transmembrane</keyword>
<name>A0A3A8Q194_9BACT</name>
<dbReference type="Pfam" id="PF10002">
    <property type="entry name" value="DUF2243"/>
    <property type="match status" value="1"/>
</dbReference>
<dbReference type="OrthoDB" id="5190099at2"/>
<reference evidence="3" key="1">
    <citation type="submission" date="2018-09" db="EMBL/GenBank/DDBJ databases">
        <authorList>
            <person name="Livingstone P.G."/>
            <person name="Whitworth D.E."/>
        </authorList>
    </citation>
    <scope>NUCLEOTIDE SEQUENCE [LARGE SCALE GENOMIC DNA]</scope>
    <source>
        <strain evidence="3">AB050A</strain>
    </source>
</reference>
<dbReference type="EMBL" id="RAWK01000132">
    <property type="protein sequence ID" value="RKH62529.1"/>
    <property type="molecule type" value="Genomic_DNA"/>
</dbReference>